<evidence type="ECO:0000313" key="2">
    <source>
        <dbReference type="EMBL" id="BAK19910.1"/>
    </source>
</evidence>
<gene>
    <name evidence="2" type="primary">pSLA2-M.116</name>
</gene>
<dbReference type="EMBL" id="AB088224">
    <property type="protein sequence ID" value="BAC76594.2"/>
    <property type="molecule type" value="Genomic_DNA"/>
</dbReference>
<dbReference type="InterPro" id="IPR027417">
    <property type="entry name" value="P-loop_NTPase"/>
</dbReference>
<accession>Q83WX1</accession>
<geneLocation type="plasmid" evidence="2">
    <name>pSLA2-M</name>
</geneLocation>
<evidence type="ECO:0000313" key="1">
    <source>
        <dbReference type="EMBL" id="BAC76594.2"/>
    </source>
</evidence>
<reference evidence="1" key="3">
    <citation type="journal article" date="2000" name="Gene">
        <title>Identification of two polyketide synthase gene clusters on the linear plasmid pSLA2-L in Streptomyces rochei.</title>
        <authorList>
            <person name="Suwa M."/>
            <person name="Sugino H."/>
            <person name="Sasaoka A."/>
            <person name="Mori E."/>
            <person name="Fujii S."/>
            <person name="Shinkawa H."/>
            <person name="Nimi O."/>
            <person name="Kinashi H."/>
        </authorList>
    </citation>
    <scope>NUCLEOTIDE SEQUENCE</scope>
    <source>
        <strain evidence="1">7434AN4</strain>
        <plasmid evidence="1">pSLA2-L</plasmid>
    </source>
</reference>
<reference evidence="2" key="6">
    <citation type="journal article" date="2011" name="Biosci. Biotechnol. Biochem.">
        <title>pSLA2-M of Streptomyces rochei is a composite linear plasmid characterized by self-defense genes and homology with pSLA2-L.</title>
        <authorList>
            <person name="Yang Y."/>
            <person name="Kurokawa T."/>
            <person name="Takahama Y."/>
            <person name="Nindita Y."/>
            <person name="Mochizuki S."/>
            <person name="Arakawa K."/>
            <person name="Endo S."/>
            <person name="Kinashi H."/>
        </authorList>
    </citation>
    <scope>NUCLEOTIDE SEQUENCE</scope>
    <source>
        <strain evidence="2">7434AN4</strain>
        <plasmid evidence="2">pSLA2-M</plasmid>
    </source>
</reference>
<organism evidence="1">
    <name type="scientific">Streptomyces rochei</name>
    <name type="common">Streptomyces parvullus</name>
    <dbReference type="NCBI Taxonomy" id="1928"/>
    <lineage>
        <taxon>Bacteria</taxon>
        <taxon>Bacillati</taxon>
        <taxon>Actinomycetota</taxon>
        <taxon>Actinomycetes</taxon>
        <taxon>Kitasatosporales</taxon>
        <taxon>Streptomycetaceae</taxon>
        <taxon>Streptomyces</taxon>
        <taxon>Streptomyces rochei group</taxon>
    </lineage>
</organism>
<dbReference type="RefSeq" id="WP_011113218.1">
    <property type="nucleotide sequence ID" value="NC_004808.2"/>
</dbReference>
<protein>
    <submittedName>
        <fullName evidence="1">Uncharacterized protein</fullName>
    </submittedName>
</protein>
<reference evidence="1" key="4">
    <citation type="journal article" date="2000" name="Mol. Gen. Genet.">
        <title>Cloning and analysis of the replication origin and the telomeres of the large linear plasmid pSLA2-L in Streptomyces rochei.</title>
        <authorList>
            <person name="Hiratsu K."/>
            <person name="Mochizuki S."/>
            <person name="Kinashi H."/>
        </authorList>
    </citation>
    <scope>NUCLEOTIDE SEQUENCE</scope>
    <source>
        <strain evidence="1">7434AN4</strain>
        <plasmid evidence="1">pSLA2-L</plasmid>
    </source>
</reference>
<geneLocation type="plasmid" evidence="1">
    <name>pSLA2-L</name>
</geneLocation>
<reference evidence="1" key="5">
    <citation type="journal article" date="2003" name="Mol. Microbiol.">
        <title>The large linear plasmid pSLA2-L of Streptomyces rochei has an unusually condensed gene organization for secondary metabolism.</title>
        <authorList>
            <person name="Mochizuki S."/>
            <person name="Hiratsu K."/>
            <person name="Suwa M."/>
            <person name="Ishii T."/>
            <person name="Sugino F."/>
            <person name="Yamada K."/>
            <person name="Kinashi H."/>
        </authorList>
    </citation>
    <scope>NUCLEOTIDE SEQUENCE</scope>
    <source>
        <strain evidence="1">7434AN4</strain>
        <plasmid evidence="1">pSLA2-L</plasmid>
    </source>
</reference>
<keyword evidence="1" id="KW-0614">Plasmid</keyword>
<dbReference type="EMBL" id="AB597522">
    <property type="protein sequence ID" value="BAK19910.1"/>
    <property type="molecule type" value="Genomic_DNA"/>
</dbReference>
<dbReference type="AlphaFoldDB" id="Q83WX1"/>
<reference evidence="2" key="1">
    <citation type="journal article" date="1994" name="J. Antibiot.">
        <title>Isolation and characterization of linear plasmids from lankacidin-producing Streptomyces species.</title>
        <authorList>
            <person name="Kinashi H."/>
            <person name="Mori E."/>
            <person name="Hatani A."/>
            <person name="Nimi O."/>
        </authorList>
    </citation>
    <scope>NUCLEOTIDE SEQUENCE</scope>
    <source>
        <strain evidence="2">7434AN4</strain>
        <plasmid evidence="2">pSLA2-M</plasmid>
    </source>
</reference>
<reference evidence="1" key="2">
    <citation type="journal article" date="1998" name="Biosci. Biotechnol. Biochem.">
        <title>Physical mapping of the linear plasmid pSLA2-L and localization of the eryAI and actI homologs.</title>
        <authorList>
            <person name="Kinashi H."/>
            <person name="Fujii S."/>
            <person name="Hatani A."/>
            <person name="Kurokawa T."/>
            <person name="Shinkawa H."/>
        </authorList>
    </citation>
    <scope>NUCLEOTIDE SEQUENCE</scope>
    <source>
        <strain evidence="1">7434AN4</strain>
        <plasmid evidence="1">pSLA2-L</plasmid>
    </source>
</reference>
<dbReference type="Gene3D" id="3.40.50.300">
    <property type="entry name" value="P-loop containing nucleotide triphosphate hydrolases"/>
    <property type="match status" value="1"/>
</dbReference>
<name>Q83WX1_STRRO</name>
<proteinExistence type="predicted"/>
<sequence>MKSGRTSTGIRIREACHLPLSVIYWARDNSAADWLLTRCLRRLLFCPLQPEASRGTTTVLRTLTAQFLHHGAHALVLDLKRISHWRAHGLPGVTYCRDITDIHDALIGLQAELAHHIYQIDQHGYADDLPRLTVLIEAADNTLNHLARHWDTVREKGDLKTSPAIAALEDLLFAGRQARIHILMAGHLKRPLGLEAREFFATLVLGRATTRTWNQLAPQIGATPKGSTRPGRVHVAQGLTAHPTPVLLMTDAEAAAWVTTTAAGETEED</sequence>